<gene>
    <name evidence="13" type="ORF">DGYR_LOCUS8425</name>
</gene>
<dbReference type="EMBL" id="CAJFCJ010000012">
    <property type="protein sequence ID" value="CAD5120315.1"/>
    <property type="molecule type" value="Genomic_DNA"/>
</dbReference>
<keyword evidence="9" id="KW-0407">Ion channel</keyword>
<dbReference type="InterPro" id="IPR002153">
    <property type="entry name" value="TRPC_channel"/>
</dbReference>
<dbReference type="InterPro" id="IPR036770">
    <property type="entry name" value="Ankyrin_rpt-contain_sf"/>
</dbReference>
<dbReference type="GO" id="GO:0070679">
    <property type="term" value="F:inositol 1,4,5 trisphosphate binding"/>
    <property type="evidence" value="ECO:0007669"/>
    <property type="project" value="TreeGrafter"/>
</dbReference>
<dbReference type="PANTHER" id="PTHR10117">
    <property type="entry name" value="TRANSIENT RECEPTOR POTENTIAL CHANNEL"/>
    <property type="match status" value="1"/>
</dbReference>
<organism evidence="13 14">
    <name type="scientific">Dimorphilus gyrociliatus</name>
    <dbReference type="NCBI Taxonomy" id="2664684"/>
    <lineage>
        <taxon>Eukaryota</taxon>
        <taxon>Metazoa</taxon>
        <taxon>Spiralia</taxon>
        <taxon>Lophotrochozoa</taxon>
        <taxon>Annelida</taxon>
        <taxon>Polychaeta</taxon>
        <taxon>Polychaeta incertae sedis</taxon>
        <taxon>Dinophilidae</taxon>
        <taxon>Dimorphilus</taxon>
    </lineage>
</organism>
<dbReference type="GO" id="GO:0005886">
    <property type="term" value="C:plasma membrane"/>
    <property type="evidence" value="ECO:0007669"/>
    <property type="project" value="TreeGrafter"/>
</dbReference>
<protein>
    <submittedName>
        <fullName evidence="13">DgyrCDS8891</fullName>
    </submittedName>
</protein>
<keyword evidence="14" id="KW-1185">Reference proteome</keyword>
<dbReference type="AlphaFoldDB" id="A0A7I8W0M6"/>
<feature type="transmembrane region" description="Helical" evidence="11">
    <location>
        <begin position="413"/>
        <end position="434"/>
    </location>
</feature>
<keyword evidence="8 11" id="KW-0472">Membrane</keyword>
<feature type="transmembrane region" description="Helical" evidence="11">
    <location>
        <begin position="375"/>
        <end position="393"/>
    </location>
</feature>
<comment type="caution">
    <text evidence="13">The sequence shown here is derived from an EMBL/GenBank/DDBJ whole genome shotgun (WGS) entry which is preliminary data.</text>
</comment>
<keyword evidence="3 11" id="KW-0812">Transmembrane</keyword>
<dbReference type="PANTHER" id="PTHR10117:SF54">
    <property type="entry name" value="TRANSIENT RECEPTOR POTENTIAL-GAMMA PROTEIN"/>
    <property type="match status" value="1"/>
</dbReference>
<comment type="subcellular location">
    <subcellularLocation>
        <location evidence="1">Membrane</location>
        <topology evidence="1">Multi-pass membrane protein</topology>
    </subcellularLocation>
</comment>
<feature type="transmembrane region" description="Helical" evidence="11">
    <location>
        <begin position="624"/>
        <end position="648"/>
    </location>
</feature>
<dbReference type="Gene3D" id="1.25.40.20">
    <property type="entry name" value="Ankyrin repeat-containing domain"/>
    <property type="match status" value="1"/>
</dbReference>
<evidence type="ECO:0000256" key="11">
    <source>
        <dbReference type="SAM" id="Phobius"/>
    </source>
</evidence>
<dbReference type="Pfam" id="PF08344">
    <property type="entry name" value="TRP_2"/>
    <property type="match status" value="1"/>
</dbReference>
<evidence type="ECO:0000313" key="13">
    <source>
        <dbReference type="EMBL" id="CAD5120315.1"/>
    </source>
</evidence>
<dbReference type="GO" id="GO:0051480">
    <property type="term" value="P:regulation of cytosolic calcium ion concentration"/>
    <property type="evidence" value="ECO:0007669"/>
    <property type="project" value="TreeGrafter"/>
</dbReference>
<proteinExistence type="predicted"/>
<accession>A0A7I8W0M6</accession>
<sequence length="835" mass="96290">MGPHFVAVKQSRKRSTPQRQDSSNERLFQSIFHRRPSLGEKEIHFLNSVETGNLNAVRNFLSRNVNVNCRDEFGRCALELALIGCHESIVDYLLPRSNVQCVEDALFYSIDTDNVKMAELILSHPLYSSARIDLSKMDAFYEHDIDSPRPRQTASPLALASHRNNFYLVQLLLLRGCRITVPHDYFCGCIECSNQRKFDSVKYSKSRLNTYKALASSAYISLESEDPILTAFELSHELERLADIEKEYKSDYRKLSNDCKDYAVELLDLCRSSDEIMAVLDEVYRPRYMSERAYISMVFWRSMAPTPTHPRQILITSINSVSTAISKLMRTPFVKFLNHTCSYIIFLILVFIATNRDGSGNPFLDASCSNCLCSLKSIVSLLIFIWVLGMFFHECRQMWREGVKNYVTDWWNWMDSALIALYLASYAIQLFTLIKIQQYSEKDRATICYFFNDTDTRSCRELRCEVDRQLNNWTVCSAGKTTSCSGIDNLYKPNLQRNPIDRISEQNQMSDIFFALANVLSFARIAHLLPANEELGPLLVSFGRMIHDVVRFGVVFVLVFLAFMCGLTSLYRLHQCENQSFSRLDLSLISLFWATFGMGDTGATRLDNRYLGSDKRLITTHTTHINLTVLVGYGLFCSYIAGAVVVLLNMLIAMMSNSFQEIYDDRDVEWKFARAKLWIDYFEDGCTLPAPFNLLPNPKYIVKLYKWIRKKCQKKREEPPVRMAYIYTRRKNGIVGEDVESIELPQKPMTVYKQISRRLIQRYIYKKQSELTEKNAEESAMSDLKNEITSISYSVDKLRFEVNTVSEKIEKSLQKRNGSICLNTELVPSSLELNV</sequence>
<dbReference type="Proteomes" id="UP000549394">
    <property type="component" value="Unassembled WGS sequence"/>
</dbReference>
<feature type="transmembrane region" description="Helical" evidence="11">
    <location>
        <begin position="336"/>
        <end position="354"/>
    </location>
</feature>
<keyword evidence="6" id="KW-0040">ANK repeat</keyword>
<dbReference type="SMART" id="SM01420">
    <property type="entry name" value="TRP_2"/>
    <property type="match status" value="1"/>
</dbReference>
<reference evidence="13 14" key="1">
    <citation type="submission" date="2020-08" db="EMBL/GenBank/DDBJ databases">
        <authorList>
            <person name="Hejnol A."/>
        </authorList>
    </citation>
    <scope>NUCLEOTIDE SEQUENCE [LARGE SCALE GENOMIC DNA]</scope>
</reference>
<evidence type="ECO:0000313" key="14">
    <source>
        <dbReference type="Proteomes" id="UP000549394"/>
    </source>
</evidence>
<keyword evidence="7" id="KW-0406">Ion transport</keyword>
<feature type="transmembrane region" description="Helical" evidence="11">
    <location>
        <begin position="549"/>
        <end position="571"/>
    </location>
</feature>
<dbReference type="GO" id="GO:0034703">
    <property type="term" value="C:cation channel complex"/>
    <property type="evidence" value="ECO:0007669"/>
    <property type="project" value="TreeGrafter"/>
</dbReference>
<dbReference type="InterPro" id="IPR005821">
    <property type="entry name" value="Ion_trans_dom"/>
</dbReference>
<evidence type="ECO:0000256" key="5">
    <source>
        <dbReference type="ARBA" id="ARBA00022989"/>
    </source>
</evidence>
<keyword evidence="5 11" id="KW-1133">Transmembrane helix</keyword>
<evidence type="ECO:0000256" key="9">
    <source>
        <dbReference type="ARBA" id="ARBA00023303"/>
    </source>
</evidence>
<dbReference type="OrthoDB" id="2373987at2759"/>
<evidence type="ECO:0000259" key="12">
    <source>
        <dbReference type="SMART" id="SM01420"/>
    </source>
</evidence>
<name>A0A7I8W0M6_9ANNE</name>
<evidence type="ECO:0000256" key="4">
    <source>
        <dbReference type="ARBA" id="ARBA00022737"/>
    </source>
</evidence>
<dbReference type="GO" id="GO:0015279">
    <property type="term" value="F:store-operated calcium channel activity"/>
    <property type="evidence" value="ECO:0007669"/>
    <property type="project" value="TreeGrafter"/>
</dbReference>
<evidence type="ECO:0000256" key="2">
    <source>
        <dbReference type="ARBA" id="ARBA00022448"/>
    </source>
</evidence>
<evidence type="ECO:0000256" key="10">
    <source>
        <dbReference type="SAM" id="MobiDB-lite"/>
    </source>
</evidence>
<dbReference type="Pfam" id="PF00520">
    <property type="entry name" value="Ion_trans"/>
    <property type="match status" value="1"/>
</dbReference>
<dbReference type="InterPro" id="IPR013555">
    <property type="entry name" value="TRP_dom"/>
</dbReference>
<evidence type="ECO:0000256" key="1">
    <source>
        <dbReference type="ARBA" id="ARBA00004141"/>
    </source>
</evidence>
<feature type="transmembrane region" description="Helical" evidence="11">
    <location>
        <begin position="512"/>
        <end position="529"/>
    </location>
</feature>
<evidence type="ECO:0000256" key="8">
    <source>
        <dbReference type="ARBA" id="ARBA00023136"/>
    </source>
</evidence>
<dbReference type="PRINTS" id="PR01097">
    <property type="entry name" value="TRNSRECEPTRP"/>
</dbReference>
<feature type="domain" description="Transient receptor ion channel" evidence="12">
    <location>
        <begin position="187"/>
        <end position="249"/>
    </location>
</feature>
<keyword evidence="2" id="KW-0813">Transport</keyword>
<keyword evidence="4" id="KW-0677">Repeat</keyword>
<evidence type="ECO:0000256" key="6">
    <source>
        <dbReference type="ARBA" id="ARBA00023043"/>
    </source>
</evidence>
<evidence type="ECO:0000256" key="3">
    <source>
        <dbReference type="ARBA" id="ARBA00022692"/>
    </source>
</evidence>
<evidence type="ECO:0000256" key="7">
    <source>
        <dbReference type="ARBA" id="ARBA00023065"/>
    </source>
</evidence>
<feature type="region of interest" description="Disordered" evidence="10">
    <location>
        <begin position="1"/>
        <end position="23"/>
    </location>
</feature>
<dbReference type="SUPFAM" id="SSF48403">
    <property type="entry name" value="Ankyrin repeat"/>
    <property type="match status" value="1"/>
</dbReference>